<proteinExistence type="predicted"/>
<evidence type="ECO:0008006" key="4">
    <source>
        <dbReference type="Google" id="ProtNLM"/>
    </source>
</evidence>
<keyword evidence="1" id="KW-0732">Signal</keyword>
<accession>A0ABU9I778</accession>
<evidence type="ECO:0000313" key="2">
    <source>
        <dbReference type="EMBL" id="MEL1248293.1"/>
    </source>
</evidence>
<protein>
    <recommendedName>
        <fullName evidence="4">Tetratricopeptide repeat protein</fullName>
    </recommendedName>
</protein>
<dbReference type="RefSeq" id="WP_341683204.1">
    <property type="nucleotide sequence ID" value="NZ_JBBYHT010000004.1"/>
</dbReference>
<organism evidence="2 3">
    <name type="scientific">Flavobacterium helocola</name>
    <dbReference type="NCBI Taxonomy" id="3139139"/>
    <lineage>
        <taxon>Bacteria</taxon>
        <taxon>Pseudomonadati</taxon>
        <taxon>Bacteroidota</taxon>
        <taxon>Flavobacteriia</taxon>
        <taxon>Flavobacteriales</taxon>
        <taxon>Flavobacteriaceae</taxon>
        <taxon>Flavobacterium</taxon>
    </lineage>
</organism>
<name>A0ABU9I778_9FLAO</name>
<gene>
    <name evidence="2" type="ORF">AAEO58_09570</name>
</gene>
<dbReference type="Gene3D" id="1.25.40.10">
    <property type="entry name" value="Tetratricopeptide repeat domain"/>
    <property type="match status" value="1"/>
</dbReference>
<dbReference type="InterPro" id="IPR011990">
    <property type="entry name" value="TPR-like_helical_dom_sf"/>
</dbReference>
<evidence type="ECO:0000256" key="1">
    <source>
        <dbReference type="SAM" id="SignalP"/>
    </source>
</evidence>
<dbReference type="Proteomes" id="UP001393056">
    <property type="component" value="Unassembled WGS sequence"/>
</dbReference>
<dbReference type="EMBL" id="JBBYHT010000004">
    <property type="protein sequence ID" value="MEL1248293.1"/>
    <property type="molecule type" value="Genomic_DNA"/>
</dbReference>
<dbReference type="SUPFAM" id="SSF48452">
    <property type="entry name" value="TPR-like"/>
    <property type="match status" value="1"/>
</dbReference>
<reference evidence="2 3" key="1">
    <citation type="submission" date="2024-04" db="EMBL/GenBank/DDBJ databases">
        <title>Flavobacterium sp. DGU41 16S ribosomal RNA gene Genome sequencing and assembly.</title>
        <authorList>
            <person name="Park S."/>
        </authorList>
    </citation>
    <scope>NUCLEOTIDE SEQUENCE [LARGE SCALE GENOMIC DNA]</scope>
    <source>
        <strain evidence="2 3">DGU41</strain>
    </source>
</reference>
<feature type="signal peptide" evidence="1">
    <location>
        <begin position="1"/>
        <end position="20"/>
    </location>
</feature>
<feature type="chain" id="PRO_5046592016" description="Tetratricopeptide repeat protein" evidence="1">
    <location>
        <begin position="21"/>
        <end position="373"/>
    </location>
</feature>
<comment type="caution">
    <text evidence="2">The sequence shown here is derived from an EMBL/GenBank/DDBJ whole genome shotgun (WGS) entry which is preliminary data.</text>
</comment>
<sequence>MKKLLLSATLLLSVATFAQKDELKTLKKIYAKETISEKDLQEYKTASDALHTLATEESDKVYAKFYKTMYPTLVLASKGAKATMQDQMSLYKPEFIKEYGEVINETLEFEKKSGKKIYTDELIQEKGDFKKGLSVIAMNLNNTSKFKEASVLFYSLYTFDPKEEGSSLQNAAQLAVNAQDYKLAEKLYEEYYNSDYFNNGVSYFAVNKANGIEQNFGSSKESKDLRTNYISKGIFEKPRDEKVNKSKGDVLRTLSILIAQNEGDKKKLEMYVSEARKLLPNDQDLLLTEFNLYFNQGYELIKDDMKTVEEINKVIDNKKKYDELVAKRKEIFTKALPFFEKAYQVKPSDENTKNVLKITYEILGQPEKAKAIN</sequence>
<keyword evidence="3" id="KW-1185">Reference proteome</keyword>
<evidence type="ECO:0000313" key="3">
    <source>
        <dbReference type="Proteomes" id="UP001393056"/>
    </source>
</evidence>